<reference evidence="1 2" key="1">
    <citation type="submission" date="2018-08" db="EMBL/GenBank/DDBJ databases">
        <title>A genome reference for cultivated species of the human gut microbiota.</title>
        <authorList>
            <person name="Zou Y."/>
            <person name="Xue W."/>
            <person name="Luo G."/>
        </authorList>
    </citation>
    <scope>NUCLEOTIDE SEQUENCE [LARGE SCALE GENOMIC DNA]</scope>
    <source>
        <strain evidence="1 2">AM25-21AC</strain>
    </source>
</reference>
<dbReference type="AlphaFoldDB" id="A0A414NWI7"/>
<sequence length="139" mass="16026">MTLDGWIKLYEKKTKSTFKPHPNFKLLFFPERGFCEVAFEPKVQMVMAYQLCGDGKFWKRVLDALAMAAGYEHCGAICIRHIKPYIRFFGFHIVRTEPLPDGTCIYYCKDGDGATARCAPAWKEQDGYAYYVTWEAKNG</sequence>
<comment type="caution">
    <text evidence="1">The sequence shown here is derived from an EMBL/GenBank/DDBJ whole genome shotgun (WGS) entry which is preliminary data.</text>
</comment>
<evidence type="ECO:0000313" key="2">
    <source>
        <dbReference type="Proteomes" id="UP000283442"/>
    </source>
</evidence>
<dbReference type="RefSeq" id="WP_118176114.1">
    <property type="nucleotide sequence ID" value="NZ_JAQEAO010000001.1"/>
</dbReference>
<evidence type="ECO:0000313" key="1">
    <source>
        <dbReference type="EMBL" id="RHF51484.1"/>
    </source>
</evidence>
<accession>A0A414NWI7</accession>
<protein>
    <submittedName>
        <fullName evidence="1">Uncharacterized protein</fullName>
    </submittedName>
</protein>
<organism evidence="1 2">
    <name type="scientific">Mitsuokella multacida</name>
    <dbReference type="NCBI Taxonomy" id="52226"/>
    <lineage>
        <taxon>Bacteria</taxon>
        <taxon>Bacillati</taxon>
        <taxon>Bacillota</taxon>
        <taxon>Negativicutes</taxon>
        <taxon>Selenomonadales</taxon>
        <taxon>Selenomonadaceae</taxon>
        <taxon>Mitsuokella</taxon>
    </lineage>
</organism>
<dbReference type="OrthoDB" id="1624758at2"/>
<dbReference type="EMBL" id="QRHE01000006">
    <property type="protein sequence ID" value="RHF51484.1"/>
    <property type="molecule type" value="Genomic_DNA"/>
</dbReference>
<dbReference type="Proteomes" id="UP000283442">
    <property type="component" value="Unassembled WGS sequence"/>
</dbReference>
<name>A0A414NWI7_9FIRM</name>
<gene>
    <name evidence="1" type="ORF">DW674_06895</name>
</gene>
<proteinExistence type="predicted"/>